<evidence type="ECO:0000313" key="2">
    <source>
        <dbReference type="Proteomes" id="UP000254168"/>
    </source>
</evidence>
<gene>
    <name evidence="1" type="ORF">CPBF424_06820</name>
</gene>
<accession>A0AA46H9C5</accession>
<organism evidence="1 2">
    <name type="scientific">Xanthomonas euroxanthea</name>
    <dbReference type="NCBI Taxonomy" id="2259622"/>
    <lineage>
        <taxon>Bacteria</taxon>
        <taxon>Pseudomonadati</taxon>
        <taxon>Pseudomonadota</taxon>
        <taxon>Gammaproteobacteria</taxon>
        <taxon>Lysobacterales</taxon>
        <taxon>Lysobacteraceae</taxon>
        <taxon>Xanthomonas</taxon>
    </lineage>
</organism>
<evidence type="ECO:0008006" key="3">
    <source>
        <dbReference type="Google" id="ProtNLM"/>
    </source>
</evidence>
<protein>
    <recommendedName>
        <fullName evidence="3">DUF1203 domain-containing protein</fullName>
    </recommendedName>
</protein>
<proteinExistence type="predicted"/>
<evidence type="ECO:0000313" key="1">
    <source>
        <dbReference type="EMBL" id="SUZ26920.1"/>
    </source>
</evidence>
<keyword evidence="2" id="KW-1185">Reference proteome</keyword>
<sequence>MSEGGEQGRHACVTLRFRLWKIVMTSFRLTGLDPALFAHLHGLDDVALTTHHAIRVIADADHGFPCRVSLQDARAGEQLLLLPYLHQAADSPYRASGPIFVRAAAVPARLEPDAVPAAIQSRLISLRAYDHRHHLVNAEVCAGDHVAAWLHACLDDTQIAYVHLHHARQGCYACRADRVAGTERD</sequence>
<dbReference type="InterPro" id="IPR009593">
    <property type="entry name" value="DUF1203"/>
</dbReference>
<dbReference type="AlphaFoldDB" id="A0AA46H9C5"/>
<name>A0AA46H9C5_9XANT</name>
<dbReference type="RefSeq" id="WP_235858393.1">
    <property type="nucleotide sequence ID" value="NZ_LR994544.1"/>
</dbReference>
<dbReference type="Proteomes" id="UP000254168">
    <property type="component" value="Unassembled WGS sequence"/>
</dbReference>
<reference evidence="1 2" key="1">
    <citation type="submission" date="2018-06" db="EMBL/GenBank/DDBJ databases">
        <authorList>
            <person name="Pothier F. J."/>
        </authorList>
    </citation>
    <scope>NUCLEOTIDE SEQUENCE [LARGE SCALE GENOMIC DNA]</scope>
    <source>
        <strain evidence="1 2">CPBF 424</strain>
    </source>
</reference>
<comment type="caution">
    <text evidence="1">The sequence shown here is derived from an EMBL/GenBank/DDBJ whole genome shotgun (WGS) entry which is preliminary data.</text>
</comment>
<dbReference type="Pfam" id="PF06718">
    <property type="entry name" value="DUF1203"/>
    <property type="match status" value="1"/>
</dbReference>
<dbReference type="EMBL" id="UIHB01000001">
    <property type="protein sequence ID" value="SUZ26920.1"/>
    <property type="molecule type" value="Genomic_DNA"/>
</dbReference>